<evidence type="ECO:0000256" key="1">
    <source>
        <dbReference type="ARBA" id="ARBA00000022"/>
    </source>
</evidence>
<dbReference type="Gene3D" id="1.10.357.40">
    <property type="entry name" value="YbiA-like"/>
    <property type="match status" value="1"/>
</dbReference>
<feature type="domain" description="NADAR" evidence="3">
    <location>
        <begin position="7"/>
        <end position="158"/>
    </location>
</feature>
<comment type="catalytic activity">
    <reaction evidence="1">
        <text>5-amino-6-(5-phospho-D-ribosylamino)uracil + H2O = 5,6-diaminouracil + D-ribose 5-phosphate</text>
        <dbReference type="Rhea" id="RHEA:55020"/>
        <dbReference type="ChEBI" id="CHEBI:15377"/>
        <dbReference type="ChEBI" id="CHEBI:46252"/>
        <dbReference type="ChEBI" id="CHEBI:58453"/>
        <dbReference type="ChEBI" id="CHEBI:78346"/>
    </reaction>
</comment>
<dbReference type="AlphaFoldDB" id="A0AAW6DKV2"/>
<dbReference type="SUPFAM" id="SSF143990">
    <property type="entry name" value="YbiA-like"/>
    <property type="match status" value="1"/>
</dbReference>
<dbReference type="CDD" id="cd15457">
    <property type="entry name" value="NADAR"/>
    <property type="match status" value="1"/>
</dbReference>
<dbReference type="InterPro" id="IPR037238">
    <property type="entry name" value="YbiA-like_sf"/>
</dbReference>
<dbReference type="InterPro" id="IPR012816">
    <property type="entry name" value="NADAR"/>
</dbReference>
<proteinExistence type="predicted"/>
<sequence>MRKVICFHKPEEENGYLSNWYPAIFKCNTHTFSSVEQYMMYEKARIFQDESVMERILSTDNPSTIKRLGRMVKNYDESIWNKKRREIVFYGNLEKFSQNADLKVKLQNTKDALLVECSVRDKIWGIGLSMKDKHRFEPEFWKGTNLQGNVLMEVRDMITMDSTGVSKR</sequence>
<evidence type="ECO:0000313" key="5">
    <source>
        <dbReference type="Proteomes" id="UP001212160"/>
    </source>
</evidence>
<protein>
    <submittedName>
        <fullName evidence="4">NADAR family protein</fullName>
    </submittedName>
</protein>
<organism evidence="4 5">
    <name type="scientific">Mediterraneibacter gnavus</name>
    <name type="common">Ruminococcus gnavus</name>
    <dbReference type="NCBI Taxonomy" id="33038"/>
    <lineage>
        <taxon>Bacteria</taxon>
        <taxon>Bacillati</taxon>
        <taxon>Bacillota</taxon>
        <taxon>Clostridia</taxon>
        <taxon>Lachnospirales</taxon>
        <taxon>Lachnospiraceae</taxon>
        <taxon>Mediterraneibacter</taxon>
    </lineage>
</organism>
<comment type="catalytic activity">
    <reaction evidence="2">
        <text>2,5-diamino-6-hydroxy-4-(5-phosphoribosylamino)-pyrimidine + H2O = 2,5,6-triamino-4-hydroxypyrimidine + D-ribose 5-phosphate</text>
        <dbReference type="Rhea" id="RHEA:23436"/>
        <dbReference type="ChEBI" id="CHEBI:15377"/>
        <dbReference type="ChEBI" id="CHEBI:58614"/>
        <dbReference type="ChEBI" id="CHEBI:78346"/>
        <dbReference type="ChEBI" id="CHEBI:137796"/>
    </reaction>
</comment>
<dbReference type="Proteomes" id="UP001212160">
    <property type="component" value="Unassembled WGS sequence"/>
</dbReference>
<dbReference type="RefSeq" id="WP_272108494.1">
    <property type="nucleotide sequence ID" value="NZ_JAQMLA010000180.1"/>
</dbReference>
<reference evidence="4" key="1">
    <citation type="submission" date="2023-01" db="EMBL/GenBank/DDBJ databases">
        <title>Human gut microbiome strain richness.</title>
        <authorList>
            <person name="Chen-Liaw A."/>
        </authorList>
    </citation>
    <scope>NUCLEOTIDE SEQUENCE</scope>
    <source>
        <strain evidence="4">RTP21484st1_H11_RTP21484_190118</strain>
    </source>
</reference>
<comment type="caution">
    <text evidence="4">The sequence shown here is derived from an EMBL/GenBank/DDBJ whole genome shotgun (WGS) entry which is preliminary data.</text>
</comment>
<dbReference type="NCBIfam" id="TIGR02464">
    <property type="entry name" value="ribofla_fusion"/>
    <property type="match status" value="1"/>
</dbReference>
<gene>
    <name evidence="4" type="ORF">PNW85_20605</name>
</gene>
<dbReference type="Pfam" id="PF08719">
    <property type="entry name" value="NADAR"/>
    <property type="match status" value="1"/>
</dbReference>
<accession>A0AAW6DKV2</accession>
<evidence type="ECO:0000259" key="3">
    <source>
        <dbReference type="Pfam" id="PF08719"/>
    </source>
</evidence>
<name>A0AAW6DKV2_MEDGN</name>
<evidence type="ECO:0000313" key="4">
    <source>
        <dbReference type="EMBL" id="MDB8688993.1"/>
    </source>
</evidence>
<dbReference type="EMBL" id="JAQMLA010000180">
    <property type="protein sequence ID" value="MDB8688993.1"/>
    <property type="molecule type" value="Genomic_DNA"/>
</dbReference>
<evidence type="ECO:0000256" key="2">
    <source>
        <dbReference type="ARBA" id="ARBA00000751"/>
    </source>
</evidence>